<dbReference type="RefSeq" id="WP_014799517.1">
    <property type="nucleotide sequence ID" value="NC_018018.1"/>
</dbReference>
<keyword evidence="2 4" id="KW-0442">Lipid degradation</keyword>
<dbReference type="Gene3D" id="3.40.1090.10">
    <property type="entry name" value="Cytosolic phospholipase A2 catalytic domain"/>
    <property type="match status" value="2"/>
</dbReference>
<evidence type="ECO:0000313" key="6">
    <source>
        <dbReference type="EMBL" id="AFM06093.1"/>
    </source>
</evidence>
<evidence type="ECO:0000259" key="5">
    <source>
        <dbReference type="PROSITE" id="PS51635"/>
    </source>
</evidence>
<dbReference type="PROSITE" id="PS51635">
    <property type="entry name" value="PNPLA"/>
    <property type="match status" value="1"/>
</dbReference>
<name>I4AQ58_BERLS</name>
<comment type="caution">
    <text evidence="4">Lacks conserved residue(s) required for the propagation of feature annotation.</text>
</comment>
<protein>
    <submittedName>
        <fullName evidence="6">Putative esterase of the alpha-beta hydrolase superfamily</fullName>
    </submittedName>
</protein>
<evidence type="ECO:0000256" key="4">
    <source>
        <dbReference type="PROSITE-ProRule" id="PRU01161"/>
    </source>
</evidence>
<dbReference type="eggNOG" id="COG1752">
    <property type="taxonomic scope" value="Bacteria"/>
</dbReference>
<sequence length="263" mass="29597">MQEKQSFNPTQKPIGIVLSGGGGRALVHLGIWKALEEKGIQPQKISGVSMGGIIGAMWAAGYSADETTKIFQSESWKKWFRPTWSENGIISIQKLKTLFASYLPKTFEELKTPLTVSSFCLQTAKIERFETGDLISPLLASMAVPAIFSPIRIKEYDFVDSGLLENLPTKVFYNSENKKSDYFIIGMHSNPLPENFIPTSTRSVIERYFQAVGVFLIKKDIPNCDIYIEPKEIATIKFSNIDINKAFQIGYDSTKIFLNKFEI</sequence>
<dbReference type="Pfam" id="PF01734">
    <property type="entry name" value="Patatin"/>
    <property type="match status" value="1"/>
</dbReference>
<feature type="active site" description="Nucleophile" evidence="4">
    <location>
        <position position="49"/>
    </location>
</feature>
<dbReference type="GO" id="GO:0016042">
    <property type="term" value="P:lipid catabolic process"/>
    <property type="evidence" value="ECO:0007669"/>
    <property type="project" value="UniProtKB-UniRule"/>
</dbReference>
<evidence type="ECO:0000256" key="3">
    <source>
        <dbReference type="ARBA" id="ARBA00023098"/>
    </source>
</evidence>
<dbReference type="HOGENOM" id="CLU_047251_0_1_10"/>
<dbReference type="STRING" id="880071.Fleli_3782"/>
<dbReference type="EMBL" id="CP003345">
    <property type="protein sequence ID" value="AFM06093.1"/>
    <property type="molecule type" value="Genomic_DNA"/>
</dbReference>
<reference evidence="7" key="1">
    <citation type="submission" date="2012-06" db="EMBL/GenBank/DDBJ databases">
        <title>The complete genome of Flexibacter litoralis DSM 6794.</title>
        <authorList>
            <person name="Lucas S."/>
            <person name="Copeland A."/>
            <person name="Lapidus A."/>
            <person name="Glavina del Rio T."/>
            <person name="Dalin E."/>
            <person name="Tice H."/>
            <person name="Bruce D."/>
            <person name="Goodwin L."/>
            <person name="Pitluck S."/>
            <person name="Peters L."/>
            <person name="Ovchinnikova G."/>
            <person name="Lu M."/>
            <person name="Kyrpides N."/>
            <person name="Mavromatis K."/>
            <person name="Ivanova N."/>
            <person name="Brettin T."/>
            <person name="Detter J.C."/>
            <person name="Han C."/>
            <person name="Larimer F."/>
            <person name="Land M."/>
            <person name="Hauser L."/>
            <person name="Markowitz V."/>
            <person name="Cheng J.-F."/>
            <person name="Hugenholtz P."/>
            <person name="Woyke T."/>
            <person name="Wu D."/>
            <person name="Spring S."/>
            <person name="Lang E."/>
            <person name="Kopitz M."/>
            <person name="Brambilla E."/>
            <person name="Klenk H.-P."/>
            <person name="Eisen J.A."/>
        </authorList>
    </citation>
    <scope>NUCLEOTIDE SEQUENCE [LARGE SCALE GENOMIC DNA]</scope>
    <source>
        <strain evidence="7">ATCC 23117 / DSM 6794 / NBRC 15988 / NCIMB 1366 / Sio-4</strain>
    </source>
</reference>
<dbReference type="SUPFAM" id="SSF52151">
    <property type="entry name" value="FabD/lysophospholipase-like"/>
    <property type="match status" value="1"/>
</dbReference>
<dbReference type="OrthoDB" id="9770965at2"/>
<feature type="active site" description="Proton acceptor" evidence="4">
    <location>
        <position position="160"/>
    </location>
</feature>
<keyword evidence="7" id="KW-1185">Reference proteome</keyword>
<dbReference type="InterPro" id="IPR050301">
    <property type="entry name" value="NTE"/>
</dbReference>
<dbReference type="Proteomes" id="UP000006054">
    <property type="component" value="Chromosome"/>
</dbReference>
<gene>
    <name evidence="6" type="ordered locus">Fleli_3782</name>
</gene>
<feature type="domain" description="PNPLA" evidence="5">
    <location>
        <begin position="16"/>
        <end position="173"/>
    </location>
</feature>
<dbReference type="InterPro" id="IPR016035">
    <property type="entry name" value="Acyl_Trfase/lysoPLipase"/>
</dbReference>
<evidence type="ECO:0000256" key="1">
    <source>
        <dbReference type="ARBA" id="ARBA00022801"/>
    </source>
</evidence>
<dbReference type="PANTHER" id="PTHR14226:SF78">
    <property type="entry name" value="SLR0060 PROTEIN"/>
    <property type="match status" value="1"/>
</dbReference>
<dbReference type="KEGG" id="fli:Fleli_3782"/>
<evidence type="ECO:0000313" key="7">
    <source>
        <dbReference type="Proteomes" id="UP000006054"/>
    </source>
</evidence>
<keyword evidence="1 4" id="KW-0378">Hydrolase</keyword>
<proteinExistence type="predicted"/>
<dbReference type="PANTHER" id="PTHR14226">
    <property type="entry name" value="NEUROPATHY TARGET ESTERASE/SWISS CHEESE D.MELANOGASTER"/>
    <property type="match status" value="1"/>
</dbReference>
<accession>I4AQ58</accession>
<keyword evidence="3 4" id="KW-0443">Lipid metabolism</keyword>
<dbReference type="GO" id="GO:0016787">
    <property type="term" value="F:hydrolase activity"/>
    <property type="evidence" value="ECO:0007669"/>
    <property type="project" value="UniProtKB-UniRule"/>
</dbReference>
<evidence type="ECO:0000256" key="2">
    <source>
        <dbReference type="ARBA" id="ARBA00022963"/>
    </source>
</evidence>
<dbReference type="InterPro" id="IPR002641">
    <property type="entry name" value="PNPLA_dom"/>
</dbReference>
<organism evidence="6 7">
    <name type="scientific">Bernardetia litoralis (strain ATCC 23117 / DSM 6794 / NBRC 15988 / NCIMB 1366 / Fx l1 / Sio-4)</name>
    <name type="common">Flexibacter litoralis</name>
    <dbReference type="NCBI Taxonomy" id="880071"/>
    <lineage>
        <taxon>Bacteria</taxon>
        <taxon>Pseudomonadati</taxon>
        <taxon>Bacteroidota</taxon>
        <taxon>Cytophagia</taxon>
        <taxon>Cytophagales</taxon>
        <taxon>Bernardetiaceae</taxon>
        <taxon>Bernardetia</taxon>
    </lineage>
</organism>
<feature type="short sequence motif" description="GXSXG" evidence="4">
    <location>
        <begin position="47"/>
        <end position="51"/>
    </location>
</feature>
<dbReference type="AlphaFoldDB" id="I4AQ58"/>